<feature type="transmembrane region" description="Helical" evidence="2">
    <location>
        <begin position="54"/>
        <end position="74"/>
    </location>
</feature>
<evidence type="ECO:0000256" key="1">
    <source>
        <dbReference type="SAM" id="MobiDB-lite"/>
    </source>
</evidence>
<accession>A0A9P3USB8</accession>
<dbReference type="EMBL" id="BRPK01000011">
    <property type="protein sequence ID" value="GLB42280.1"/>
    <property type="molecule type" value="Genomic_DNA"/>
</dbReference>
<dbReference type="Proteomes" id="UP001063166">
    <property type="component" value="Unassembled WGS sequence"/>
</dbReference>
<feature type="transmembrane region" description="Helical" evidence="2">
    <location>
        <begin position="158"/>
        <end position="179"/>
    </location>
</feature>
<keyword evidence="4" id="KW-1185">Reference proteome</keyword>
<evidence type="ECO:0000313" key="3">
    <source>
        <dbReference type="EMBL" id="GLB42280.1"/>
    </source>
</evidence>
<dbReference type="OrthoDB" id="3197626at2759"/>
<evidence type="ECO:0008006" key="5">
    <source>
        <dbReference type="Google" id="ProtNLM"/>
    </source>
</evidence>
<comment type="caution">
    <text evidence="3">The sequence shown here is derived from an EMBL/GenBank/DDBJ whole genome shotgun (WGS) entry which is preliminary data.</text>
</comment>
<dbReference type="AlphaFoldDB" id="A0A9P3USB8"/>
<keyword evidence="2" id="KW-1133">Transmembrane helix</keyword>
<feature type="region of interest" description="Disordered" evidence="1">
    <location>
        <begin position="324"/>
        <end position="343"/>
    </location>
</feature>
<organism evidence="3 4">
    <name type="scientific">Lyophyllum shimeji</name>
    <name type="common">Hon-shimeji</name>
    <name type="synonym">Tricholoma shimeji</name>
    <dbReference type="NCBI Taxonomy" id="47721"/>
    <lineage>
        <taxon>Eukaryota</taxon>
        <taxon>Fungi</taxon>
        <taxon>Dikarya</taxon>
        <taxon>Basidiomycota</taxon>
        <taxon>Agaricomycotina</taxon>
        <taxon>Agaricomycetes</taxon>
        <taxon>Agaricomycetidae</taxon>
        <taxon>Agaricales</taxon>
        <taxon>Tricholomatineae</taxon>
        <taxon>Lyophyllaceae</taxon>
        <taxon>Lyophyllum</taxon>
    </lineage>
</organism>
<feature type="transmembrane region" description="Helical" evidence="2">
    <location>
        <begin position="116"/>
        <end position="138"/>
    </location>
</feature>
<keyword evidence="2" id="KW-0472">Membrane</keyword>
<gene>
    <name evidence="3" type="ORF">LshimejAT787_1102950</name>
</gene>
<evidence type="ECO:0000256" key="2">
    <source>
        <dbReference type="SAM" id="Phobius"/>
    </source>
</evidence>
<sequence>MVDWKSAAEIAKDAAAFDKFMHTLLGLYIWEWFTSLDFDWQFISGKKKFRWPMIFYFLNRYCLLFALMGIAIALNVTTEINCQGLYTFNQCFGNASIGLASINLSLRTMAVWSQRWYIVIPLVGVILGHWSLLLHGILLKAAWVPGQGCVITSTDNHLLAITFIYSMVFDFVVLSLTAVKLLFGGGGSSSRLVTLIFQDGLIYFAIAFLANLIATVFMLLNLNPVMSIIANVPAAIASTIVACRAVRRLSNYTSKGPEVFATTTQGSTLAFRSGGNSFMRPKISTKVSTTAAPAEGVHVQMETFESPSDKAYMEYDAAGELVKSDSYDPEAQNISNEFKRPPY</sequence>
<protein>
    <recommendedName>
        <fullName evidence="5">Transmembrane protein</fullName>
    </recommendedName>
</protein>
<feature type="transmembrane region" description="Helical" evidence="2">
    <location>
        <begin position="200"/>
        <end position="220"/>
    </location>
</feature>
<keyword evidence="2" id="KW-0812">Transmembrane</keyword>
<evidence type="ECO:0000313" key="4">
    <source>
        <dbReference type="Proteomes" id="UP001063166"/>
    </source>
</evidence>
<name>A0A9P3USB8_LYOSH</name>
<reference evidence="3" key="1">
    <citation type="submission" date="2022-07" db="EMBL/GenBank/DDBJ databases">
        <title>The genome of Lyophyllum shimeji provides insight into the initial evolution of ectomycorrhizal fungal genome.</title>
        <authorList>
            <person name="Kobayashi Y."/>
            <person name="Shibata T."/>
            <person name="Hirakawa H."/>
            <person name="Shigenobu S."/>
            <person name="Nishiyama T."/>
            <person name="Yamada A."/>
            <person name="Hasebe M."/>
            <person name="Kawaguchi M."/>
        </authorList>
    </citation>
    <scope>NUCLEOTIDE SEQUENCE</scope>
    <source>
        <strain evidence="3">AT787</strain>
    </source>
</reference>
<proteinExistence type="predicted"/>